<evidence type="ECO:0000256" key="6">
    <source>
        <dbReference type="ARBA" id="ARBA00023056"/>
    </source>
</evidence>
<reference evidence="11" key="1">
    <citation type="submission" date="2017-04" db="EMBL/GenBank/DDBJ databases">
        <authorList>
            <person name="Varghese N."/>
            <person name="Submissions S."/>
        </authorList>
    </citation>
    <scope>NUCLEOTIDE SEQUENCE [LARGE SCALE GENOMIC DNA]</scope>
    <source>
        <strain evidence="11">USBA 82</strain>
    </source>
</reference>
<dbReference type="AlphaFoldDB" id="A0A1X7L5K6"/>
<organism evidence="10 11">
    <name type="scientific">Dethiosulfovibrio salsuginis</name>
    <dbReference type="NCBI Taxonomy" id="561720"/>
    <lineage>
        <taxon>Bacteria</taxon>
        <taxon>Thermotogati</taxon>
        <taxon>Synergistota</taxon>
        <taxon>Synergistia</taxon>
        <taxon>Synergistales</taxon>
        <taxon>Dethiosulfovibrionaceae</taxon>
        <taxon>Dethiosulfovibrio</taxon>
    </lineage>
</organism>
<dbReference type="HAMAP" id="MF_00484">
    <property type="entry name" value="Glycogen_synth"/>
    <property type="match status" value="1"/>
</dbReference>
<evidence type="ECO:0000256" key="2">
    <source>
        <dbReference type="ARBA" id="ARBA00002764"/>
    </source>
</evidence>
<feature type="binding site" evidence="7">
    <location>
        <position position="19"/>
    </location>
    <ligand>
        <name>ADP-alpha-D-glucose</name>
        <dbReference type="ChEBI" id="CHEBI:57498"/>
    </ligand>
</feature>
<comment type="catalytic activity">
    <reaction evidence="1 7">
        <text>[(1-&gt;4)-alpha-D-glucosyl](n) + ADP-alpha-D-glucose = [(1-&gt;4)-alpha-D-glucosyl](n+1) + ADP + H(+)</text>
        <dbReference type="Rhea" id="RHEA:18189"/>
        <dbReference type="Rhea" id="RHEA-COMP:9584"/>
        <dbReference type="Rhea" id="RHEA-COMP:9587"/>
        <dbReference type="ChEBI" id="CHEBI:15378"/>
        <dbReference type="ChEBI" id="CHEBI:15444"/>
        <dbReference type="ChEBI" id="CHEBI:57498"/>
        <dbReference type="ChEBI" id="CHEBI:456216"/>
        <dbReference type="EC" id="2.4.1.21"/>
    </reaction>
</comment>
<dbReference type="OrthoDB" id="9808590at2"/>
<dbReference type="Proteomes" id="UP000193355">
    <property type="component" value="Unassembled WGS sequence"/>
</dbReference>
<dbReference type="UniPathway" id="UPA00164"/>
<dbReference type="CDD" id="cd03791">
    <property type="entry name" value="GT5_Glycogen_synthase_DULL1-like"/>
    <property type="match status" value="1"/>
</dbReference>
<keyword evidence="4 7" id="KW-0328">Glycosyltransferase</keyword>
<keyword evidence="6 7" id="KW-0320">Glycogen biosynthesis</keyword>
<dbReference type="PANTHER" id="PTHR45825:SF11">
    <property type="entry name" value="ALPHA AMYLASE DOMAIN-CONTAINING PROTEIN"/>
    <property type="match status" value="1"/>
</dbReference>
<dbReference type="NCBIfam" id="TIGR02095">
    <property type="entry name" value="glgA"/>
    <property type="match status" value="1"/>
</dbReference>
<dbReference type="STRING" id="561720.SAMN06275492_1454"/>
<dbReference type="Pfam" id="PF08323">
    <property type="entry name" value="Glyco_transf_5"/>
    <property type="match status" value="1"/>
</dbReference>
<feature type="domain" description="Starch synthase catalytic" evidence="9">
    <location>
        <begin position="7"/>
        <end position="245"/>
    </location>
</feature>
<dbReference type="Pfam" id="PF00534">
    <property type="entry name" value="Glycos_transf_1"/>
    <property type="match status" value="1"/>
</dbReference>
<dbReference type="PANTHER" id="PTHR45825">
    <property type="entry name" value="GRANULE-BOUND STARCH SYNTHASE 1, CHLOROPLASTIC/AMYLOPLASTIC"/>
    <property type="match status" value="1"/>
</dbReference>
<dbReference type="RefSeq" id="WP_159448349.1">
    <property type="nucleotide sequence ID" value="NZ_FXBB01000045.1"/>
</dbReference>
<dbReference type="EMBL" id="FXBB01000045">
    <property type="protein sequence ID" value="SMG48349.1"/>
    <property type="molecule type" value="Genomic_DNA"/>
</dbReference>
<dbReference type="GO" id="GO:0009011">
    <property type="term" value="F:alpha-1,4-glucan glucosyltransferase (ADP-glucose donor) activity"/>
    <property type="evidence" value="ECO:0007669"/>
    <property type="project" value="UniProtKB-UniRule"/>
</dbReference>
<evidence type="ECO:0000259" key="8">
    <source>
        <dbReference type="Pfam" id="PF00534"/>
    </source>
</evidence>
<keyword evidence="11" id="KW-1185">Reference proteome</keyword>
<dbReference type="InterPro" id="IPR013534">
    <property type="entry name" value="Starch_synth_cat_dom"/>
</dbReference>
<dbReference type="GO" id="GO:0005978">
    <property type="term" value="P:glycogen biosynthetic process"/>
    <property type="evidence" value="ECO:0007669"/>
    <property type="project" value="UniProtKB-UniRule"/>
</dbReference>
<comment type="similarity">
    <text evidence="3 7">Belongs to the glycosyltransferase 1 family. Bacterial/plant glycogen synthase subfamily.</text>
</comment>
<dbReference type="InterPro" id="IPR001296">
    <property type="entry name" value="Glyco_trans_1"/>
</dbReference>
<evidence type="ECO:0000259" key="9">
    <source>
        <dbReference type="Pfam" id="PF08323"/>
    </source>
</evidence>
<dbReference type="SUPFAM" id="SSF53756">
    <property type="entry name" value="UDP-Glycosyltransferase/glycogen phosphorylase"/>
    <property type="match status" value="1"/>
</dbReference>
<dbReference type="Gene3D" id="3.40.50.2000">
    <property type="entry name" value="Glycogen Phosphorylase B"/>
    <property type="match status" value="2"/>
</dbReference>
<dbReference type="GO" id="GO:0004373">
    <property type="term" value="F:alpha-1,4-glucan glucosyltransferase (UDP-glucose donor) activity"/>
    <property type="evidence" value="ECO:0007669"/>
    <property type="project" value="InterPro"/>
</dbReference>
<evidence type="ECO:0000256" key="1">
    <source>
        <dbReference type="ARBA" id="ARBA00001478"/>
    </source>
</evidence>
<comment type="pathway">
    <text evidence="7">Glycan biosynthesis; glycogen biosynthesis.</text>
</comment>
<evidence type="ECO:0000256" key="7">
    <source>
        <dbReference type="HAMAP-Rule" id="MF_00484"/>
    </source>
</evidence>
<keyword evidence="5 7" id="KW-0808">Transferase</keyword>
<proteinExistence type="inferred from homology"/>
<name>A0A1X7L5K6_9BACT</name>
<feature type="domain" description="Glycosyl transferase family 1" evidence="8">
    <location>
        <begin position="287"/>
        <end position="441"/>
    </location>
</feature>
<evidence type="ECO:0000313" key="11">
    <source>
        <dbReference type="Proteomes" id="UP000193355"/>
    </source>
</evidence>
<dbReference type="InterPro" id="IPR011835">
    <property type="entry name" value="GS/SS"/>
</dbReference>
<gene>
    <name evidence="7" type="primary">glgA</name>
    <name evidence="10" type="ORF">SAMN06275492_1454</name>
</gene>
<dbReference type="EC" id="2.4.1.21" evidence="7"/>
<accession>A0A1X7L5K6</accession>
<evidence type="ECO:0000256" key="3">
    <source>
        <dbReference type="ARBA" id="ARBA00010281"/>
    </source>
</evidence>
<evidence type="ECO:0000256" key="4">
    <source>
        <dbReference type="ARBA" id="ARBA00022676"/>
    </source>
</evidence>
<sequence length="479" mass="52922">MDRRLAVLQVAPEAAPFAKVGGLGDVTGSLPEALVSLGVDCRVLIPAWGDMVERLKRQGFSPVRVPGAIEVPLGGRLYRGKLFRVKKGDVTVYLLQNDELFQGPIYPWETNYRTVRSFAFLSYGALMLPSVTGWDVDIYHCHDWGTAILPIAMKWNPWFAGQRDHRRSVMTIHNLAHQGLLPVEGMEELHLPRDTFYHGGLEFFGGINLLKGALEGVDHITTVSPTYAQEIQTYHGGHGLDGVLRSMRTKITGILNGLDSSWSPETDSAIPKKFSAKNLSGKKEAKKALMKEVGLTEEGPVAVMVSRLVEQKGLDILLPALKGLSDRGLNTVIIGTGERRYEDWLRALERENPDRIRFIGEYNDTLARLAYAGGDMYLMPSLFEPCGISQLIAMRYGTVPVVREVGGLKDTVVDIGSADGTGVLFRRYDPGDLYNAVIRAMDALAGPDGKSIAKRAMSVDFSWNNSAPAYRDIYRKMLL</sequence>
<evidence type="ECO:0000256" key="5">
    <source>
        <dbReference type="ARBA" id="ARBA00022679"/>
    </source>
</evidence>
<evidence type="ECO:0000313" key="10">
    <source>
        <dbReference type="EMBL" id="SMG48349.1"/>
    </source>
</evidence>
<protein>
    <recommendedName>
        <fullName evidence="7">Glycogen synthase</fullName>
        <ecNumber evidence="7">2.4.1.21</ecNumber>
    </recommendedName>
    <alternativeName>
        <fullName evidence="7">Starch [bacterial glycogen] synthase</fullName>
    </alternativeName>
</protein>
<comment type="function">
    <text evidence="2 7">Synthesizes alpha-1,4-glucan chains using ADP-glucose.</text>
</comment>